<gene>
    <name evidence="1" type="ORF">NDU88_001536</name>
</gene>
<sequence>MSSSRPPRHPHSALSPWMQQHCSCMPRGPRLERSLSPLQGSFLTPSHLCSSSAAPGGIVCPAPTQPRESAPAAILYSGTDRARLGNGAAFMKVLATGDSQGSRGHKDR</sequence>
<evidence type="ECO:0000313" key="2">
    <source>
        <dbReference type="Proteomes" id="UP001066276"/>
    </source>
</evidence>
<reference evidence="1" key="1">
    <citation type="journal article" date="2022" name="bioRxiv">
        <title>Sequencing and chromosome-scale assembly of the giantPleurodeles waltlgenome.</title>
        <authorList>
            <person name="Brown T."/>
            <person name="Elewa A."/>
            <person name="Iarovenko S."/>
            <person name="Subramanian E."/>
            <person name="Araus A.J."/>
            <person name="Petzold A."/>
            <person name="Susuki M."/>
            <person name="Suzuki K.-i.T."/>
            <person name="Hayashi T."/>
            <person name="Toyoda A."/>
            <person name="Oliveira C."/>
            <person name="Osipova E."/>
            <person name="Leigh N.D."/>
            <person name="Simon A."/>
            <person name="Yun M.H."/>
        </authorList>
    </citation>
    <scope>NUCLEOTIDE SEQUENCE</scope>
    <source>
        <strain evidence="1">20211129_DDA</strain>
        <tissue evidence="1">Liver</tissue>
    </source>
</reference>
<name>A0AAV7MK09_PLEWA</name>
<dbReference type="AlphaFoldDB" id="A0AAV7MK09"/>
<organism evidence="1 2">
    <name type="scientific">Pleurodeles waltl</name>
    <name type="common">Iberian ribbed newt</name>
    <dbReference type="NCBI Taxonomy" id="8319"/>
    <lineage>
        <taxon>Eukaryota</taxon>
        <taxon>Metazoa</taxon>
        <taxon>Chordata</taxon>
        <taxon>Craniata</taxon>
        <taxon>Vertebrata</taxon>
        <taxon>Euteleostomi</taxon>
        <taxon>Amphibia</taxon>
        <taxon>Batrachia</taxon>
        <taxon>Caudata</taxon>
        <taxon>Salamandroidea</taxon>
        <taxon>Salamandridae</taxon>
        <taxon>Pleurodelinae</taxon>
        <taxon>Pleurodeles</taxon>
    </lineage>
</organism>
<proteinExistence type="predicted"/>
<dbReference type="Proteomes" id="UP001066276">
    <property type="component" value="Chromosome 9"/>
</dbReference>
<evidence type="ECO:0000313" key="1">
    <source>
        <dbReference type="EMBL" id="KAJ1104121.1"/>
    </source>
</evidence>
<dbReference type="EMBL" id="JANPWB010000013">
    <property type="protein sequence ID" value="KAJ1104121.1"/>
    <property type="molecule type" value="Genomic_DNA"/>
</dbReference>
<comment type="caution">
    <text evidence="1">The sequence shown here is derived from an EMBL/GenBank/DDBJ whole genome shotgun (WGS) entry which is preliminary data.</text>
</comment>
<protein>
    <submittedName>
        <fullName evidence="1">Uncharacterized protein</fullName>
    </submittedName>
</protein>
<keyword evidence="2" id="KW-1185">Reference proteome</keyword>
<accession>A0AAV7MK09</accession>